<dbReference type="OrthoDB" id="114251at2759"/>
<dbReference type="VEuPathDB" id="FungiDB:KRP22_11571"/>
<sequence>MKHPGSPSAALDAFDLDAEEATADEYKRRNCSSSNSKSKRQQRAKVVTSADTLRFAELKSQDPSVFAHLLADHFVAREAAGAGASPPARPQQLARPVAGATGLSSFRSWQFGERCLATYRVLFGRPLWTAATTPRPRKRKHVTPPTSSSSEGSDGGGGDALESTEELLALPTVDELLELPTDVAFELDDTEEVPDDVLASLAIGLDEGLDEDAAVGGDAIDLLWDFDASEVDGGVMLTEGEELGFLNTSPNSFHRGDAMEDI</sequence>
<dbReference type="RefSeq" id="XP_067741013.1">
    <property type="nucleotide sequence ID" value="XM_067881727.1"/>
</dbReference>
<keyword evidence="3" id="KW-1185">Reference proteome</keyword>
<dbReference type="HOGENOM" id="CLU_951489_0_0_1"/>
<dbReference type="InParanoid" id="H3GKB5"/>
<proteinExistence type="predicted"/>
<reference evidence="3" key="1">
    <citation type="journal article" date="2006" name="Science">
        <title>Phytophthora genome sequences uncover evolutionary origins and mechanisms of pathogenesis.</title>
        <authorList>
            <person name="Tyler B.M."/>
            <person name="Tripathy S."/>
            <person name="Zhang X."/>
            <person name="Dehal P."/>
            <person name="Jiang R.H."/>
            <person name="Aerts A."/>
            <person name="Arredondo F.D."/>
            <person name="Baxter L."/>
            <person name="Bensasson D."/>
            <person name="Beynon J.L."/>
            <person name="Chapman J."/>
            <person name="Damasceno C.M."/>
            <person name="Dorrance A.E."/>
            <person name="Dou D."/>
            <person name="Dickerman A.W."/>
            <person name="Dubchak I.L."/>
            <person name="Garbelotto M."/>
            <person name="Gijzen M."/>
            <person name="Gordon S.G."/>
            <person name="Govers F."/>
            <person name="Grunwald N.J."/>
            <person name="Huang W."/>
            <person name="Ivors K.L."/>
            <person name="Jones R.W."/>
            <person name="Kamoun S."/>
            <person name="Krampis K."/>
            <person name="Lamour K.H."/>
            <person name="Lee M.K."/>
            <person name="McDonald W.H."/>
            <person name="Medina M."/>
            <person name="Meijer H.J."/>
            <person name="Nordberg E.K."/>
            <person name="Maclean D.J."/>
            <person name="Ospina-Giraldo M.D."/>
            <person name="Morris P.F."/>
            <person name="Phuntumart V."/>
            <person name="Putnam N.H."/>
            <person name="Rash S."/>
            <person name="Rose J.K."/>
            <person name="Sakihama Y."/>
            <person name="Salamov A.A."/>
            <person name="Savidor A."/>
            <person name="Scheuring C.F."/>
            <person name="Smith B.M."/>
            <person name="Sobral B.W."/>
            <person name="Terry A."/>
            <person name="Torto-Alalibo T.A."/>
            <person name="Win J."/>
            <person name="Xu Z."/>
            <person name="Zhang H."/>
            <person name="Grigoriev I.V."/>
            <person name="Rokhsar D.S."/>
            <person name="Boore J.L."/>
        </authorList>
    </citation>
    <scope>NUCLEOTIDE SEQUENCE [LARGE SCALE GENOMIC DNA]</scope>
    <source>
        <strain evidence="3">Pr102</strain>
    </source>
</reference>
<evidence type="ECO:0000256" key="1">
    <source>
        <dbReference type="SAM" id="MobiDB-lite"/>
    </source>
</evidence>
<dbReference type="VEuPathDB" id="FungiDB:KRP23_11201"/>
<dbReference type="AlphaFoldDB" id="H3GKB5"/>
<accession>H3GKB5</accession>
<name>H3GKB5_PHYRM</name>
<feature type="region of interest" description="Disordered" evidence="1">
    <location>
        <begin position="24"/>
        <end position="46"/>
    </location>
</feature>
<dbReference type="VEuPathDB" id="FungiDB:KRP22_10787"/>
<evidence type="ECO:0000313" key="3">
    <source>
        <dbReference type="Proteomes" id="UP000005238"/>
    </source>
</evidence>
<dbReference type="OMA" id="WELDACE"/>
<feature type="region of interest" description="Disordered" evidence="1">
    <location>
        <begin position="133"/>
        <end position="161"/>
    </location>
</feature>
<dbReference type="EnsemblProtists" id="Phyra76683">
    <property type="protein sequence ID" value="Phyra76683"/>
    <property type="gene ID" value="Phyra76683"/>
</dbReference>
<evidence type="ECO:0000313" key="2">
    <source>
        <dbReference type="EnsemblProtists" id="Phyra76683"/>
    </source>
</evidence>
<dbReference type="EMBL" id="DS566016">
    <property type="status" value="NOT_ANNOTATED_CDS"/>
    <property type="molecule type" value="Genomic_DNA"/>
</dbReference>
<dbReference type="Proteomes" id="UP000005238">
    <property type="component" value="Unassembled WGS sequence"/>
</dbReference>
<dbReference type="GeneID" id="94217461"/>
<organism evidence="2 3">
    <name type="scientific">Phytophthora ramorum</name>
    <name type="common">Sudden oak death agent</name>
    <dbReference type="NCBI Taxonomy" id="164328"/>
    <lineage>
        <taxon>Eukaryota</taxon>
        <taxon>Sar</taxon>
        <taxon>Stramenopiles</taxon>
        <taxon>Oomycota</taxon>
        <taxon>Peronosporomycetes</taxon>
        <taxon>Peronosporales</taxon>
        <taxon>Peronosporaceae</taxon>
        <taxon>Phytophthora</taxon>
    </lineage>
</organism>
<reference evidence="2" key="2">
    <citation type="submission" date="2015-06" db="UniProtKB">
        <authorList>
            <consortium name="EnsemblProtists"/>
        </authorList>
    </citation>
    <scope>IDENTIFICATION</scope>
    <source>
        <strain evidence="2">Pr102</strain>
    </source>
</reference>
<protein>
    <submittedName>
        <fullName evidence="2">Uncharacterized protein</fullName>
    </submittedName>
</protein>
<dbReference type="eggNOG" id="ENOG502REH6">
    <property type="taxonomic scope" value="Eukaryota"/>
</dbReference>